<feature type="transmembrane region" description="Helical" evidence="2">
    <location>
        <begin position="409"/>
        <end position="431"/>
    </location>
</feature>
<evidence type="ECO:0008006" key="5">
    <source>
        <dbReference type="Google" id="ProtNLM"/>
    </source>
</evidence>
<dbReference type="AlphaFoldDB" id="A0A233SM94"/>
<dbReference type="OrthoDB" id="5150226at2"/>
<accession>A0A233SM94</accession>
<sequence length="937" mass="103684">MPGRHRTAPWQVADHFAYEREATAYDAVLGVCLTQPSIARRLGKRPQANAENVRANMLTEANVRRALEPCLEHQRRFRGALRRYETARTRMDYLHDPPSPETFVLGLLTLVFLLVLVLAPWTYVAGMAFLPAVAAFAVFRNPLWRMHVRHNTGELLMRSVMPVHERLADSREQTWRRELQARGVGPLMERVVEALLGEDSDSLLLPDGYEGLRSPRNRQYVIDNEAYRRLARKVAQREGGTIAVSGPRGAGKSTLLEHCAEEADFSVLVQAPATYAPNEFLLSLFIEVCERYLRDSDYDVPEFARLSTVSRVVRRLAPVVRRVVRFLCFALPAAALVVLGLAAAARSAGQRYEDAVRQHAQNLWTGVAGAAQDVWRGERVGAALALVLLGVLVWRLRRWGRWGALLERLRMLFAMVGGGLLVLAAPVSLFFDPGIRQGWRGVMDGAPLPTLLLGLGVLLALGIETGPRWTVGPIVLAGRPIFAWLLVGDLILAYRTPPVHAMVTDSGNPLRLACLLLGLLLLRTGRWTLPQPEPPLVTRCRNQLYRLQTVQTSSFAVTSGPPALVSAHTSSLSTVPPALPALVSDFRELLTSIAQERYARNGRVVIAIDEVDRLGTDTQALAFLAEIKAILGVPHVHYLISVAEDVGASFVRRGLPHRGVTDSSLDDIVHVQPCTLAESKSILERRAKELLEPYSLLAHALSGGIPRDLIRYGLRIMEIEEKTRFFELTDISRQMILEELAETLAGFRTLLGKQQWTRETSEVLLTFRGLMDHFRHLCPCPSTELHGALRHVAFYDLERQLGSAAQDVPDEVCRLIDEASAYVLFSLTLLDVFGTPDFARRRTAAALRTDGDPDLLAQARQELAGSPYSARSLIMAIRAAWRVPHHAGGTVPAIPRPRSSPCPLHTDSDAPDEPGSDGRARSQPEGGQRHSPRPAVT</sequence>
<feature type="region of interest" description="Disordered" evidence="1">
    <location>
        <begin position="890"/>
        <end position="937"/>
    </location>
</feature>
<feature type="transmembrane region" description="Helical" evidence="2">
    <location>
        <begin position="446"/>
        <end position="463"/>
    </location>
</feature>
<protein>
    <recommendedName>
        <fullName evidence="5">KAP NTPase domain-containing protein</fullName>
    </recommendedName>
</protein>
<keyword evidence="2" id="KW-0472">Membrane</keyword>
<feature type="transmembrane region" description="Helical" evidence="2">
    <location>
        <begin position="475"/>
        <end position="494"/>
    </location>
</feature>
<reference evidence="3 4" key="1">
    <citation type="submission" date="2016-07" db="EMBL/GenBank/DDBJ databases">
        <title>Draft genome of Streptomyces diastatochromogenes.</title>
        <authorList>
            <person name="Podduturi R."/>
            <person name="Lukassen M.B."/>
            <person name="Clausen N."/>
            <person name="Nielsen J.L."/>
            <person name="Jorgensen N.O."/>
        </authorList>
    </citation>
    <scope>NUCLEOTIDE SEQUENCE [LARGE SCALE GENOMIC DNA]</scope>
    <source>
        <strain evidence="3 4">DSM 40608</strain>
    </source>
</reference>
<dbReference type="RefSeq" id="WP_094216336.1">
    <property type="nucleotide sequence ID" value="NZ_MCGQ01000010.1"/>
</dbReference>
<feature type="transmembrane region" description="Helical" evidence="2">
    <location>
        <begin position="107"/>
        <end position="139"/>
    </location>
</feature>
<proteinExistence type="predicted"/>
<comment type="caution">
    <text evidence="3">The sequence shown here is derived from an EMBL/GenBank/DDBJ whole genome shotgun (WGS) entry which is preliminary data.</text>
</comment>
<evidence type="ECO:0000313" key="4">
    <source>
        <dbReference type="Proteomes" id="UP000215483"/>
    </source>
</evidence>
<keyword evidence="4" id="KW-1185">Reference proteome</keyword>
<evidence type="ECO:0000256" key="2">
    <source>
        <dbReference type="SAM" id="Phobius"/>
    </source>
</evidence>
<name>A0A233SM94_STRDA</name>
<gene>
    <name evidence="3" type="ORF">BEK98_11170</name>
</gene>
<dbReference type="EMBL" id="MCGQ01000010">
    <property type="protein sequence ID" value="OXY96771.1"/>
    <property type="molecule type" value="Genomic_DNA"/>
</dbReference>
<organism evidence="3 4">
    <name type="scientific">Streptomyces diastatochromogenes</name>
    <dbReference type="NCBI Taxonomy" id="42236"/>
    <lineage>
        <taxon>Bacteria</taxon>
        <taxon>Bacillati</taxon>
        <taxon>Actinomycetota</taxon>
        <taxon>Actinomycetes</taxon>
        <taxon>Kitasatosporales</taxon>
        <taxon>Streptomycetaceae</taxon>
        <taxon>Streptomyces</taxon>
    </lineage>
</organism>
<evidence type="ECO:0000313" key="3">
    <source>
        <dbReference type="EMBL" id="OXY96771.1"/>
    </source>
</evidence>
<feature type="transmembrane region" description="Helical" evidence="2">
    <location>
        <begin position="323"/>
        <end position="345"/>
    </location>
</feature>
<keyword evidence="2" id="KW-0812">Transmembrane</keyword>
<keyword evidence="2" id="KW-1133">Transmembrane helix</keyword>
<dbReference type="InterPro" id="IPR027417">
    <property type="entry name" value="P-loop_NTPase"/>
</dbReference>
<dbReference type="Proteomes" id="UP000215483">
    <property type="component" value="Unassembled WGS sequence"/>
</dbReference>
<dbReference type="SUPFAM" id="SSF52540">
    <property type="entry name" value="P-loop containing nucleoside triphosphate hydrolases"/>
    <property type="match status" value="1"/>
</dbReference>
<feature type="transmembrane region" description="Helical" evidence="2">
    <location>
        <begin position="380"/>
        <end position="397"/>
    </location>
</feature>
<evidence type="ECO:0000256" key="1">
    <source>
        <dbReference type="SAM" id="MobiDB-lite"/>
    </source>
</evidence>